<sequence length="90" mass="9909">MIITGQQQLGAIMQHSNLVLGCCERLTEESMRSARALLAQVESDFDALLRGETIGFINAAGRIGLDSWASMAACVIEFQREAVRKSFTFK</sequence>
<dbReference type="PATRIC" id="fig|1348657.5.peg.2498"/>
<evidence type="ECO:0000313" key="1">
    <source>
        <dbReference type="EMBL" id="EPZ15017.1"/>
    </source>
</evidence>
<keyword evidence="2" id="KW-1185">Reference proteome</keyword>
<evidence type="ECO:0000313" key="2">
    <source>
        <dbReference type="Proteomes" id="UP000015455"/>
    </source>
</evidence>
<proteinExistence type="predicted"/>
<protein>
    <submittedName>
        <fullName evidence="1">Uncharacterized protein</fullName>
    </submittedName>
</protein>
<reference evidence="1 2" key="1">
    <citation type="submission" date="2013-06" db="EMBL/GenBank/DDBJ databases">
        <title>Draft genome sequence of Thauera terpenica.</title>
        <authorList>
            <person name="Liu B."/>
            <person name="Frostegard A.H."/>
            <person name="Shapleigh J.P."/>
        </authorList>
    </citation>
    <scope>NUCLEOTIDE SEQUENCE [LARGE SCALE GENOMIC DNA]</scope>
    <source>
        <strain evidence="1 2">58Eu</strain>
    </source>
</reference>
<gene>
    <name evidence="1" type="ORF">M622_17065</name>
</gene>
<accession>S9ZNF2</accession>
<dbReference type="EMBL" id="ATJV01000064">
    <property type="protein sequence ID" value="EPZ15017.1"/>
    <property type="molecule type" value="Genomic_DNA"/>
</dbReference>
<name>S9ZNF2_9RHOO</name>
<organism evidence="1 2">
    <name type="scientific">Thauera terpenica 58Eu</name>
    <dbReference type="NCBI Taxonomy" id="1348657"/>
    <lineage>
        <taxon>Bacteria</taxon>
        <taxon>Pseudomonadati</taxon>
        <taxon>Pseudomonadota</taxon>
        <taxon>Betaproteobacteria</taxon>
        <taxon>Rhodocyclales</taxon>
        <taxon>Zoogloeaceae</taxon>
        <taxon>Thauera</taxon>
    </lineage>
</organism>
<dbReference type="AlphaFoldDB" id="S9ZNF2"/>
<dbReference type="Proteomes" id="UP000015455">
    <property type="component" value="Unassembled WGS sequence"/>
</dbReference>
<comment type="caution">
    <text evidence="1">The sequence shown here is derived from an EMBL/GenBank/DDBJ whole genome shotgun (WGS) entry which is preliminary data.</text>
</comment>